<dbReference type="OrthoDB" id="179386at2"/>
<proteinExistence type="predicted"/>
<dbReference type="RefSeq" id="WP_120271431.1">
    <property type="nucleotide sequence ID" value="NZ_RAPN01000001.1"/>
</dbReference>
<dbReference type="Proteomes" id="UP000283387">
    <property type="component" value="Unassembled WGS sequence"/>
</dbReference>
<evidence type="ECO:0000313" key="2">
    <source>
        <dbReference type="Proteomes" id="UP000283387"/>
    </source>
</evidence>
<comment type="caution">
    <text evidence="1">The sequence shown here is derived from an EMBL/GenBank/DDBJ whole genome shotgun (WGS) entry which is preliminary data.</text>
</comment>
<dbReference type="InterPro" id="IPR014729">
    <property type="entry name" value="Rossmann-like_a/b/a_fold"/>
</dbReference>
<organism evidence="1 2">
    <name type="scientific">Mangrovibacterium diazotrophicum</name>
    <dbReference type="NCBI Taxonomy" id="1261403"/>
    <lineage>
        <taxon>Bacteria</taxon>
        <taxon>Pseudomonadati</taxon>
        <taxon>Bacteroidota</taxon>
        <taxon>Bacteroidia</taxon>
        <taxon>Marinilabiliales</taxon>
        <taxon>Prolixibacteraceae</taxon>
        <taxon>Mangrovibacterium</taxon>
    </lineage>
</organism>
<evidence type="ECO:0008006" key="3">
    <source>
        <dbReference type="Google" id="ProtNLM"/>
    </source>
</evidence>
<accession>A0A419W3F5</accession>
<reference evidence="1 2" key="1">
    <citation type="submission" date="2018-09" db="EMBL/GenBank/DDBJ databases">
        <title>Genomic Encyclopedia of Archaeal and Bacterial Type Strains, Phase II (KMG-II): from individual species to whole genera.</title>
        <authorList>
            <person name="Goeker M."/>
        </authorList>
    </citation>
    <scope>NUCLEOTIDE SEQUENCE [LARGE SCALE GENOMIC DNA]</scope>
    <source>
        <strain evidence="1 2">DSM 27148</strain>
    </source>
</reference>
<gene>
    <name evidence="1" type="ORF">BC643_0327</name>
</gene>
<evidence type="ECO:0000313" key="1">
    <source>
        <dbReference type="EMBL" id="RKD89993.1"/>
    </source>
</evidence>
<dbReference type="Gene3D" id="3.40.50.620">
    <property type="entry name" value="HUPs"/>
    <property type="match status" value="1"/>
</dbReference>
<dbReference type="AlphaFoldDB" id="A0A419W3F5"/>
<protein>
    <recommendedName>
        <fullName evidence="3">TonB-dependent receptor</fullName>
    </recommendedName>
</protein>
<name>A0A419W3F5_9BACT</name>
<dbReference type="EMBL" id="RAPN01000001">
    <property type="protein sequence ID" value="RKD89993.1"/>
    <property type="molecule type" value="Genomic_DNA"/>
</dbReference>
<keyword evidence="2" id="KW-1185">Reference proteome</keyword>
<sequence>MLSTKEKSVHINIESNYYGSIAEIGGGQETARHLFQAGGASNTVAKTISAYDKSFSDHFYNNGQPSRYVAEDRVKKMVEYEYMELLKILDEKINQKFFAFANTVETLNYTKTNQGSGWLGIALEGTDRYNPNKIFIHVKLHERDTLLQQYSLGDLGINLIYGALFQWEDPRKILLQLLDNLDAERVEVDYIYVEGPDLTWVDNRILNLMLVSNNMTPAIMFDPQGNVQQPGDMLYKKNVLLMRGYFRPVNNLVIEFLENSLEVFKRDEDYKPDNTIAFCEISLNNLMHDRKVDESDFLHRVDLLNMVGQSVMVSNFSRYFELVNYFGQFKMIKLRVIMGMPTFDLILDESLYPDLRGGLLESVGKLFHNNVKLYLFPYIDTKSGRVISPDTDHFEGSKKLLWQYLNETKKILMLELKSEDLIKQTTEQLRDLIRNGDPRLKSLLPEKVYSHIQENKLFDYNCNNSQQTDLI</sequence>